<protein>
    <submittedName>
        <fullName evidence="1">Uncharacterized protein</fullName>
    </submittedName>
</protein>
<dbReference type="AlphaFoldDB" id="A0A3P1B601"/>
<dbReference type="EMBL" id="RQTJ01000003">
    <property type="protein sequence ID" value="RRA96478.1"/>
    <property type="molecule type" value="Genomic_DNA"/>
</dbReference>
<name>A0A3P1B601_9FLAO</name>
<keyword evidence="2" id="KW-1185">Reference proteome</keyword>
<gene>
    <name evidence="1" type="ORF">EG242_02455</name>
</gene>
<dbReference type="OrthoDB" id="9817352at2"/>
<dbReference type="RefSeq" id="WP_124898333.1">
    <property type="nucleotide sequence ID" value="NZ_RQTJ01000003.1"/>
</dbReference>
<sequence length="477" mass="56100">MKKIFTFLVLLSSFISTPNNKKIIVALSLNDCISCTASLYQINSSLNNPEMLFIFKSELEPDSLLVNKRTGVDNYKSSTVKYSDDLFEKYSNGIKSTINIIENEEKIYSADLYKLNINDFINVYSDKKNMCFNNLKQGVQYIQFDESLLLYNSQLSRWSYYDKQNSLDIIADEEWVKKAYDIYYKENDVKEKYNEIISLAEQYPAVNPSIEYGEKINNEELLFMAIIKFIERKTDSDEELILQKNFLITYNIKNKAIVSAKYINRSHTLLKEKKYFPNGSNFHIIEDKYIIPLRTESDPVVTDKYLSVFEINKNNPNELILKEIINNDIPNNYIKYKIFRNFHDYLFNKSLILLRFGEFIYDYKKDTRYKIPFPESEYSTLNNLVSEALKTGKISSYYVLDIFDKDQSIILLYKDSTKNLKLMEIDKNTEKALTDIELLSSIELEVYKNKSSFSFDKNGEVQFLYNDNCITKLHPKK</sequence>
<accession>A0A3P1B601</accession>
<comment type="caution">
    <text evidence="1">The sequence shown here is derived from an EMBL/GenBank/DDBJ whole genome shotgun (WGS) entry which is preliminary data.</text>
</comment>
<evidence type="ECO:0000313" key="1">
    <source>
        <dbReference type="EMBL" id="RRA96478.1"/>
    </source>
</evidence>
<dbReference type="Proteomes" id="UP000268372">
    <property type="component" value="Unassembled WGS sequence"/>
</dbReference>
<organism evidence="1 2">
    <name type="scientific">Paenimyroides viscosum</name>
    <dbReference type="NCBI Taxonomy" id="2488729"/>
    <lineage>
        <taxon>Bacteria</taxon>
        <taxon>Pseudomonadati</taxon>
        <taxon>Bacteroidota</taxon>
        <taxon>Flavobacteriia</taxon>
        <taxon>Flavobacteriales</taxon>
        <taxon>Flavobacteriaceae</taxon>
        <taxon>Paenimyroides</taxon>
    </lineage>
</organism>
<evidence type="ECO:0000313" key="2">
    <source>
        <dbReference type="Proteomes" id="UP000268372"/>
    </source>
</evidence>
<reference evidence="1 2" key="1">
    <citation type="submission" date="2018-11" db="EMBL/GenBank/DDBJ databases">
        <title>Flavobacterium sp. nov., YIM 102796 draft genome.</title>
        <authorList>
            <person name="Li G."/>
            <person name="Jiang Y."/>
        </authorList>
    </citation>
    <scope>NUCLEOTIDE SEQUENCE [LARGE SCALE GENOMIC DNA]</scope>
    <source>
        <strain evidence="1 2">YIM 102796</strain>
    </source>
</reference>
<proteinExistence type="predicted"/>